<proteinExistence type="predicted"/>
<name>A0A517I0V3_BREBE</name>
<protein>
    <submittedName>
        <fullName evidence="1">Uncharacterized protein</fullName>
    </submittedName>
</protein>
<dbReference type="EMBL" id="CP042161">
    <property type="protein sequence ID" value="QDS32535.1"/>
    <property type="molecule type" value="Genomic_DNA"/>
</dbReference>
<evidence type="ECO:0000313" key="2">
    <source>
        <dbReference type="Proteomes" id="UP000317713"/>
    </source>
</evidence>
<evidence type="ECO:0000313" key="1">
    <source>
        <dbReference type="EMBL" id="QDS32535.1"/>
    </source>
</evidence>
<gene>
    <name evidence="1" type="ORF">FPS98_00230</name>
</gene>
<reference evidence="1 2" key="1">
    <citation type="submission" date="2019-07" db="EMBL/GenBank/DDBJ databases">
        <title>Characterization of Brevibacillus brevis HK544, as a potential biocontrol agent.</title>
        <authorList>
            <person name="Kim H."/>
        </authorList>
    </citation>
    <scope>NUCLEOTIDE SEQUENCE [LARGE SCALE GENOMIC DNA]</scope>
    <source>
        <strain evidence="1 2">HK544</strain>
    </source>
</reference>
<organism evidence="1 2">
    <name type="scientific">Brevibacillus brevis</name>
    <name type="common">Bacillus brevis</name>
    <dbReference type="NCBI Taxonomy" id="1393"/>
    <lineage>
        <taxon>Bacteria</taxon>
        <taxon>Bacillati</taxon>
        <taxon>Bacillota</taxon>
        <taxon>Bacilli</taxon>
        <taxon>Bacillales</taxon>
        <taxon>Paenibacillaceae</taxon>
        <taxon>Brevibacillus</taxon>
    </lineage>
</organism>
<dbReference type="RefSeq" id="WP_144612446.1">
    <property type="nucleotide sequence ID" value="NZ_CP042161.1"/>
</dbReference>
<accession>A0A517I0V3</accession>
<sequence>METVIKPKMPILRETPDQIYQRMANRMTVLAHKRGEAPPAMEEGELFYDLLYPLAEEISEQQLLSEYGFLQGFLPWADGEFLEAHGYVEGVDPKSGEDEESYRKRILERKRSDDGNGRLVDYERWALAIEGVGGAVAVEHERNDVSVDIYLTDSEGKPVTLEYATSIRNWLEEKRIAGHDLRCYPAEIFPVTIRVKLVTPDESKREAAVLMITQRLKDYLNERSIIVYQQMGAFFWVDGVLDYTNFTLNGGNENLTKPIKAVSVLQLVVLP</sequence>
<dbReference type="Proteomes" id="UP000317713">
    <property type="component" value="Chromosome"/>
</dbReference>
<dbReference type="AlphaFoldDB" id="A0A517I0V3"/>